<dbReference type="Pfam" id="PF10326">
    <property type="entry name" value="7TM_GPCR_Str"/>
    <property type="match status" value="1"/>
</dbReference>
<evidence type="ECO:0000256" key="1">
    <source>
        <dbReference type="SAM" id="Phobius"/>
    </source>
</evidence>
<sequence>RCFLAVSIISNVVLILTITRSTKMQMGNYRYLLLCFATGEMISSLSHSWISPIVHLTETGFFLFPKHANELKLENASTGKTVCLFYMMTYYEIFNILTFHFIYRAMDVLRGPFREWTMHWQWVHWLAAALVFTGLQSSLIVWAVSF</sequence>
<gene>
    <name evidence="2" type="ORF">PMAYCL1PPCAC_16318</name>
</gene>
<keyword evidence="3" id="KW-1185">Reference proteome</keyword>
<dbReference type="AlphaFoldDB" id="A0AAN5HZ38"/>
<feature type="transmembrane region" description="Helical" evidence="1">
    <location>
        <begin position="84"/>
        <end position="103"/>
    </location>
</feature>
<evidence type="ECO:0000313" key="3">
    <source>
        <dbReference type="Proteomes" id="UP001328107"/>
    </source>
</evidence>
<organism evidence="2 3">
    <name type="scientific">Pristionchus mayeri</name>
    <dbReference type="NCBI Taxonomy" id="1317129"/>
    <lineage>
        <taxon>Eukaryota</taxon>
        <taxon>Metazoa</taxon>
        <taxon>Ecdysozoa</taxon>
        <taxon>Nematoda</taxon>
        <taxon>Chromadorea</taxon>
        <taxon>Rhabditida</taxon>
        <taxon>Rhabditina</taxon>
        <taxon>Diplogasteromorpha</taxon>
        <taxon>Diplogasteroidea</taxon>
        <taxon>Neodiplogasteridae</taxon>
        <taxon>Pristionchus</taxon>
    </lineage>
</organism>
<proteinExistence type="predicted"/>
<protein>
    <recommendedName>
        <fullName evidence="4">G protein-coupled receptor</fullName>
    </recommendedName>
</protein>
<feature type="transmembrane region" description="Helical" evidence="1">
    <location>
        <begin position="123"/>
        <end position="144"/>
    </location>
</feature>
<dbReference type="EMBL" id="BTRK01000004">
    <property type="protein sequence ID" value="GMR46123.1"/>
    <property type="molecule type" value="Genomic_DNA"/>
</dbReference>
<keyword evidence="1" id="KW-0812">Transmembrane</keyword>
<accession>A0AAN5HZ38</accession>
<evidence type="ECO:0000313" key="2">
    <source>
        <dbReference type="EMBL" id="GMR46123.1"/>
    </source>
</evidence>
<name>A0AAN5HZ38_9BILA</name>
<dbReference type="PANTHER" id="PTHR22943:SF248">
    <property type="entry name" value="SEVEN TM RECEPTOR"/>
    <property type="match status" value="1"/>
</dbReference>
<reference evidence="3" key="1">
    <citation type="submission" date="2022-10" db="EMBL/GenBank/DDBJ databases">
        <title>Genome assembly of Pristionchus species.</title>
        <authorList>
            <person name="Yoshida K."/>
            <person name="Sommer R.J."/>
        </authorList>
    </citation>
    <scope>NUCLEOTIDE SEQUENCE [LARGE SCALE GENOMIC DNA]</scope>
    <source>
        <strain evidence="3">RS5460</strain>
    </source>
</reference>
<evidence type="ECO:0008006" key="4">
    <source>
        <dbReference type="Google" id="ProtNLM"/>
    </source>
</evidence>
<dbReference type="InterPro" id="IPR019428">
    <property type="entry name" value="7TM_GPCR_serpentine_rcpt_Str"/>
</dbReference>
<keyword evidence="1" id="KW-0472">Membrane</keyword>
<comment type="caution">
    <text evidence="2">The sequence shown here is derived from an EMBL/GenBank/DDBJ whole genome shotgun (WGS) entry which is preliminary data.</text>
</comment>
<keyword evidence="1" id="KW-1133">Transmembrane helix</keyword>
<feature type="non-terminal residue" evidence="2">
    <location>
        <position position="146"/>
    </location>
</feature>
<feature type="non-terminal residue" evidence="2">
    <location>
        <position position="1"/>
    </location>
</feature>
<dbReference type="Proteomes" id="UP001328107">
    <property type="component" value="Unassembled WGS sequence"/>
</dbReference>
<dbReference type="PANTHER" id="PTHR22943">
    <property type="entry name" value="7-TRANSMEMBRANE DOMAIN RECEPTOR C.ELEGANS"/>
    <property type="match status" value="1"/>
</dbReference>